<keyword evidence="12" id="KW-1185">Reference proteome</keyword>
<feature type="domain" description="DNA polymerase III delta subunit C-terminal" evidence="8">
    <location>
        <begin position="192"/>
        <end position="306"/>
    </location>
</feature>
<dbReference type="EC" id="2.7.7.7" evidence="1"/>
<dbReference type="GO" id="GO:0009360">
    <property type="term" value="C:DNA polymerase III complex"/>
    <property type="evidence" value="ECO:0007669"/>
    <property type="project" value="InterPro"/>
</dbReference>
<reference evidence="10 12" key="2">
    <citation type="submission" date="2016-11" db="EMBL/GenBank/DDBJ databases">
        <authorList>
            <person name="Varghese N."/>
            <person name="Submissions S."/>
        </authorList>
    </citation>
    <scope>NUCLEOTIDE SEQUENCE [LARGE SCALE GENOMIC DNA]</scope>
    <source>
        <strain evidence="10 12">DSM 7308</strain>
    </source>
</reference>
<dbReference type="Proteomes" id="UP000323392">
    <property type="component" value="Unassembled WGS sequence"/>
</dbReference>
<dbReference type="RefSeq" id="WP_066071827.1">
    <property type="nucleotide sequence ID" value="NZ_FRBG01000015.1"/>
</dbReference>
<evidence type="ECO:0000256" key="6">
    <source>
        <dbReference type="ARBA" id="ARBA00022932"/>
    </source>
</evidence>
<dbReference type="EMBL" id="FRBG01000015">
    <property type="protein sequence ID" value="SHL20067.1"/>
    <property type="molecule type" value="Genomic_DNA"/>
</dbReference>
<dbReference type="EMBL" id="LSFY01000001">
    <property type="protein sequence ID" value="KXZ40637.1"/>
    <property type="molecule type" value="Genomic_DNA"/>
</dbReference>
<keyword evidence="4" id="KW-0548">Nucleotidyltransferase</keyword>
<dbReference type="InterPro" id="IPR050238">
    <property type="entry name" value="DNA_Rep/Repair_Clamp_Loader"/>
</dbReference>
<evidence type="ECO:0000256" key="3">
    <source>
        <dbReference type="ARBA" id="ARBA00022679"/>
    </source>
</evidence>
<accession>A0A150FSN8</accession>
<proteinExistence type="predicted"/>
<name>A0A150FSN8_CLOPD</name>
<evidence type="ECO:0000313" key="11">
    <source>
        <dbReference type="Proteomes" id="UP000092605"/>
    </source>
</evidence>
<dbReference type="InterPro" id="IPR015199">
    <property type="entry name" value="DNA_pol_III_delta_C"/>
</dbReference>
<evidence type="ECO:0000259" key="8">
    <source>
        <dbReference type="Pfam" id="PF09115"/>
    </source>
</evidence>
<dbReference type="Proteomes" id="UP000092605">
    <property type="component" value="Unassembled WGS sequence"/>
</dbReference>
<protein>
    <recommendedName>
        <fullName evidence="2">DNA polymerase III subunit delta'</fullName>
        <ecNumber evidence="1">2.7.7.7</ecNumber>
    </recommendedName>
</protein>
<dbReference type="Gene3D" id="1.20.272.10">
    <property type="match status" value="1"/>
</dbReference>
<comment type="catalytic activity">
    <reaction evidence="7">
        <text>DNA(n) + a 2'-deoxyribonucleoside 5'-triphosphate = DNA(n+1) + diphosphate</text>
        <dbReference type="Rhea" id="RHEA:22508"/>
        <dbReference type="Rhea" id="RHEA-COMP:17339"/>
        <dbReference type="Rhea" id="RHEA-COMP:17340"/>
        <dbReference type="ChEBI" id="CHEBI:33019"/>
        <dbReference type="ChEBI" id="CHEBI:61560"/>
        <dbReference type="ChEBI" id="CHEBI:173112"/>
        <dbReference type="EC" id="2.7.7.7"/>
    </reaction>
</comment>
<dbReference type="GO" id="GO:0003677">
    <property type="term" value="F:DNA binding"/>
    <property type="evidence" value="ECO:0007669"/>
    <property type="project" value="InterPro"/>
</dbReference>
<sequence length="311" mass="36287">MFDNILGQERAKKFIINSLNQNRISHGYIFHGPSGVGKKEFAIEFAKLMLNTQKIENSPDIKILNPEGAYFKVSQIRQITVDISVRPYSNKKIYILNQADKMTIQAQNALLKTLEEPPSYAVIILITDNIYSLLDTIKSRCEIVRFTLLPQQEIENYLIQKENIPKDRARFISCFSSGILSRALDFIYKENIDEYRNFIVEFINTLFKQEKIPVLDKVKDMESYKENIYNILDIMMAYFRDSLIVKEEGDEQIIINLDQIDFVKDLSRKLTYFQICKVIDIIDKTSKYIKSNCNFNLSLEVMALNIQEVIK</sequence>
<evidence type="ECO:0000313" key="9">
    <source>
        <dbReference type="EMBL" id="KXZ40637.1"/>
    </source>
</evidence>
<dbReference type="STRING" id="1121328.JWYL7_1712"/>
<keyword evidence="5" id="KW-0235">DNA replication</keyword>
<dbReference type="GO" id="GO:0003887">
    <property type="term" value="F:DNA-directed DNA polymerase activity"/>
    <property type="evidence" value="ECO:0007669"/>
    <property type="project" value="UniProtKB-KW"/>
</dbReference>
<evidence type="ECO:0000256" key="7">
    <source>
        <dbReference type="ARBA" id="ARBA00049244"/>
    </source>
</evidence>
<organism evidence="9 11">
    <name type="scientific">Alkalithermobacter thermoalcaliphilus JW-YL-7 = DSM 7308</name>
    <dbReference type="NCBI Taxonomy" id="1121328"/>
    <lineage>
        <taxon>Bacteria</taxon>
        <taxon>Bacillati</taxon>
        <taxon>Bacillota</taxon>
        <taxon>Clostridia</taxon>
        <taxon>Peptostreptococcales</taxon>
        <taxon>Tepidibacteraceae</taxon>
        <taxon>Alkalithermobacter</taxon>
    </lineage>
</organism>
<keyword evidence="3" id="KW-0808">Transferase</keyword>
<dbReference type="InterPro" id="IPR027417">
    <property type="entry name" value="P-loop_NTPase"/>
</dbReference>
<evidence type="ECO:0000313" key="12">
    <source>
        <dbReference type="Proteomes" id="UP000323392"/>
    </source>
</evidence>
<dbReference type="CDD" id="cd00009">
    <property type="entry name" value="AAA"/>
    <property type="match status" value="1"/>
</dbReference>
<dbReference type="PATRIC" id="fig|1121328.3.peg.1723"/>
<dbReference type="Pfam" id="PF13177">
    <property type="entry name" value="DNA_pol3_delta2"/>
    <property type="match status" value="1"/>
</dbReference>
<evidence type="ECO:0000313" key="10">
    <source>
        <dbReference type="EMBL" id="SHL20067.1"/>
    </source>
</evidence>
<evidence type="ECO:0000256" key="1">
    <source>
        <dbReference type="ARBA" id="ARBA00012417"/>
    </source>
</evidence>
<keyword evidence="6" id="KW-0239">DNA-directed DNA polymerase</keyword>
<gene>
    <name evidence="9" type="ORF">JWYL7_1712</name>
    <name evidence="10" type="ORF">SAMN05661008_01658</name>
</gene>
<dbReference type="Pfam" id="PF09115">
    <property type="entry name" value="DNApol3-delta_C"/>
    <property type="match status" value="1"/>
</dbReference>
<dbReference type="OrthoDB" id="9810148at2"/>
<evidence type="ECO:0000256" key="5">
    <source>
        <dbReference type="ARBA" id="ARBA00022705"/>
    </source>
</evidence>
<dbReference type="PANTHER" id="PTHR11669:SF8">
    <property type="entry name" value="DNA POLYMERASE III SUBUNIT DELTA"/>
    <property type="match status" value="1"/>
</dbReference>
<dbReference type="GO" id="GO:0006261">
    <property type="term" value="P:DNA-templated DNA replication"/>
    <property type="evidence" value="ECO:0007669"/>
    <property type="project" value="TreeGrafter"/>
</dbReference>
<dbReference type="Gene3D" id="3.40.50.300">
    <property type="entry name" value="P-loop containing nucleotide triphosphate hydrolases"/>
    <property type="match status" value="1"/>
</dbReference>
<comment type="caution">
    <text evidence="9">The sequence shown here is derived from an EMBL/GenBank/DDBJ whole genome shotgun (WGS) entry which is preliminary data.</text>
</comment>
<evidence type="ECO:0000256" key="4">
    <source>
        <dbReference type="ARBA" id="ARBA00022695"/>
    </source>
</evidence>
<dbReference type="AlphaFoldDB" id="A0A150FSN8"/>
<dbReference type="PANTHER" id="PTHR11669">
    <property type="entry name" value="REPLICATION FACTOR C / DNA POLYMERASE III GAMMA-TAU SUBUNIT"/>
    <property type="match status" value="1"/>
</dbReference>
<evidence type="ECO:0000256" key="2">
    <source>
        <dbReference type="ARBA" id="ARBA00014363"/>
    </source>
</evidence>
<reference evidence="9 11" key="1">
    <citation type="submission" date="2016-02" db="EMBL/GenBank/DDBJ databases">
        <title>Draft genome sequence for Clostridium paradoxum JW-YL-7.</title>
        <authorList>
            <person name="Utturkar S.M."/>
            <person name="Lancaster A."/>
            <person name="Poole F.L."/>
            <person name="Adams M.W."/>
            <person name="Brown S.D."/>
        </authorList>
    </citation>
    <scope>NUCLEOTIDE SEQUENCE [LARGE SCALE GENOMIC DNA]</scope>
    <source>
        <strain evidence="9 11">JW-YL-7</strain>
    </source>
</reference>
<dbReference type="SUPFAM" id="SSF52540">
    <property type="entry name" value="P-loop containing nucleoside triphosphate hydrolases"/>
    <property type="match status" value="1"/>
</dbReference>